<dbReference type="Gene3D" id="3.90.1150.200">
    <property type="match status" value="1"/>
</dbReference>
<dbReference type="EMBL" id="FNAN01000005">
    <property type="protein sequence ID" value="SDE46008.1"/>
    <property type="molecule type" value="Genomic_DNA"/>
</dbReference>
<dbReference type="SUPFAM" id="SSF159888">
    <property type="entry name" value="YdhG-like"/>
    <property type="match status" value="1"/>
</dbReference>
<dbReference type="AlphaFoldDB" id="A0A1G7D362"/>
<dbReference type="RefSeq" id="WP_090148597.1">
    <property type="nucleotide sequence ID" value="NZ_FNAN01000005.1"/>
</dbReference>
<dbReference type="Proteomes" id="UP000198748">
    <property type="component" value="Unassembled WGS sequence"/>
</dbReference>
<feature type="domain" description="YdhG-like" evidence="1">
    <location>
        <begin position="17"/>
        <end position="112"/>
    </location>
</feature>
<dbReference type="InterPro" id="IPR014922">
    <property type="entry name" value="YdhG-like"/>
</dbReference>
<gene>
    <name evidence="2" type="ORF">SAMN04487996_105111</name>
</gene>
<evidence type="ECO:0000313" key="2">
    <source>
        <dbReference type="EMBL" id="SDE46008.1"/>
    </source>
</evidence>
<reference evidence="3" key="1">
    <citation type="submission" date="2016-10" db="EMBL/GenBank/DDBJ databases">
        <authorList>
            <person name="Varghese N."/>
            <person name="Submissions S."/>
        </authorList>
    </citation>
    <scope>NUCLEOTIDE SEQUENCE [LARGE SCALE GENOMIC DNA]</scope>
    <source>
        <strain evidence="3">DSM 25329</strain>
    </source>
</reference>
<evidence type="ECO:0000313" key="3">
    <source>
        <dbReference type="Proteomes" id="UP000198748"/>
    </source>
</evidence>
<accession>A0A1G7D362</accession>
<sequence>MASKAVDDFLAEINHSRKEEMAALRQIITEVNPSLTESVKWGAPSFFYKRDMATFGPRVKDQAVLVFHEGELLTARNVLEPATKGKAYARFNNMAEVEARREDLKAVVREWIELMDKE</sequence>
<keyword evidence="3" id="KW-1185">Reference proteome</keyword>
<dbReference type="STRING" id="659014.SAMN04487996_105111"/>
<protein>
    <recommendedName>
        <fullName evidence="1">YdhG-like domain-containing protein</fullName>
    </recommendedName>
</protein>
<dbReference type="Pfam" id="PF08818">
    <property type="entry name" value="DUF1801"/>
    <property type="match status" value="1"/>
</dbReference>
<organism evidence="2 3">
    <name type="scientific">Dyadobacter soli</name>
    <dbReference type="NCBI Taxonomy" id="659014"/>
    <lineage>
        <taxon>Bacteria</taxon>
        <taxon>Pseudomonadati</taxon>
        <taxon>Bacteroidota</taxon>
        <taxon>Cytophagia</taxon>
        <taxon>Cytophagales</taxon>
        <taxon>Spirosomataceae</taxon>
        <taxon>Dyadobacter</taxon>
    </lineage>
</organism>
<name>A0A1G7D362_9BACT</name>
<proteinExistence type="predicted"/>
<evidence type="ECO:0000259" key="1">
    <source>
        <dbReference type="Pfam" id="PF08818"/>
    </source>
</evidence>
<dbReference type="OrthoDB" id="9811812at2"/>